<dbReference type="SMART" id="SM00421">
    <property type="entry name" value="HTH_LUXR"/>
    <property type="match status" value="1"/>
</dbReference>
<evidence type="ECO:0000256" key="3">
    <source>
        <dbReference type="ARBA" id="ARBA00023163"/>
    </source>
</evidence>
<dbReference type="InterPro" id="IPR029016">
    <property type="entry name" value="GAF-like_dom_sf"/>
</dbReference>
<dbReference type="InterPro" id="IPR036388">
    <property type="entry name" value="WH-like_DNA-bd_sf"/>
</dbReference>
<dbReference type="PRINTS" id="PR00038">
    <property type="entry name" value="HTHLUXR"/>
</dbReference>
<dbReference type="PANTHER" id="PTHR44688">
    <property type="entry name" value="DNA-BINDING TRANSCRIPTIONAL ACTIVATOR DEVR_DOSR"/>
    <property type="match status" value="1"/>
</dbReference>
<evidence type="ECO:0000313" key="5">
    <source>
        <dbReference type="EMBL" id="BCB90219.1"/>
    </source>
</evidence>
<dbReference type="CDD" id="cd06170">
    <property type="entry name" value="LuxR_C_like"/>
    <property type="match status" value="1"/>
</dbReference>
<keyword evidence="6" id="KW-1185">Reference proteome</keyword>
<dbReference type="SUPFAM" id="SSF55781">
    <property type="entry name" value="GAF domain-like"/>
    <property type="match status" value="1"/>
</dbReference>
<organism evidence="5 6">
    <name type="scientific">Phytohabitans suffuscus</name>
    <dbReference type="NCBI Taxonomy" id="624315"/>
    <lineage>
        <taxon>Bacteria</taxon>
        <taxon>Bacillati</taxon>
        <taxon>Actinomycetota</taxon>
        <taxon>Actinomycetes</taxon>
        <taxon>Micromonosporales</taxon>
        <taxon>Micromonosporaceae</taxon>
    </lineage>
</organism>
<evidence type="ECO:0000256" key="1">
    <source>
        <dbReference type="ARBA" id="ARBA00023015"/>
    </source>
</evidence>
<dbReference type="AlphaFoldDB" id="A0A6F8YVW5"/>
<proteinExistence type="predicted"/>
<evidence type="ECO:0000259" key="4">
    <source>
        <dbReference type="PROSITE" id="PS50043"/>
    </source>
</evidence>
<dbReference type="GO" id="GO:0006355">
    <property type="term" value="P:regulation of DNA-templated transcription"/>
    <property type="evidence" value="ECO:0007669"/>
    <property type="project" value="InterPro"/>
</dbReference>
<gene>
    <name evidence="5" type="ORF">Psuf_075320</name>
</gene>
<sequence>MRSAALRIATEVAAVAAAPTGVAERARALLDPLRQLVPFEAARVYLLDMGRRAEHSLFFEGYDEKVRSYLDSPEHLDDIELTGLQRGGPPMRLRDLSVPRDEIRAWAEYLSPAGFREGVGVRMTTSDDRYIGVMGLYTETSAHPTDTAREILGAISTTLADALDPLRSISTAAQMVSGATAGVLLCRDGSTQGLPGLPGHAQLRPGSRLLGVAARQLGTMAHAAFLCPYDADGEDRHLRVTVIACPDLPPAHVVAAVVVAPAGDLGRLTRRELEVLGLIVEGCSNRRIASGFHLTERTVGTHIEHILAKLDAPSRTLAAVYALRRALYIPRALHRAQRARA</sequence>
<dbReference type="PROSITE" id="PS50043">
    <property type="entry name" value="HTH_LUXR_2"/>
    <property type="match status" value="1"/>
</dbReference>
<evidence type="ECO:0000313" key="6">
    <source>
        <dbReference type="Proteomes" id="UP000503011"/>
    </source>
</evidence>
<dbReference type="SUPFAM" id="SSF46894">
    <property type="entry name" value="C-terminal effector domain of the bipartite response regulators"/>
    <property type="match status" value="1"/>
</dbReference>
<dbReference type="Pfam" id="PF00196">
    <property type="entry name" value="GerE"/>
    <property type="match status" value="1"/>
</dbReference>
<reference evidence="5 6" key="1">
    <citation type="submission" date="2020-03" db="EMBL/GenBank/DDBJ databases">
        <title>Whole genome shotgun sequence of Phytohabitans suffuscus NBRC 105367.</title>
        <authorList>
            <person name="Komaki H."/>
            <person name="Tamura T."/>
        </authorList>
    </citation>
    <scope>NUCLEOTIDE SEQUENCE [LARGE SCALE GENOMIC DNA]</scope>
    <source>
        <strain evidence="5 6">NBRC 105367</strain>
    </source>
</reference>
<dbReference type="Gene3D" id="3.30.450.40">
    <property type="match status" value="1"/>
</dbReference>
<keyword evidence="3" id="KW-0804">Transcription</keyword>
<dbReference type="Gene3D" id="1.10.10.10">
    <property type="entry name" value="Winged helix-like DNA-binding domain superfamily/Winged helix DNA-binding domain"/>
    <property type="match status" value="1"/>
</dbReference>
<dbReference type="PANTHER" id="PTHR44688:SF25">
    <property type="entry name" value="HTH LUXR-TYPE DOMAIN-CONTAINING PROTEIN"/>
    <property type="match status" value="1"/>
</dbReference>
<dbReference type="KEGG" id="psuu:Psuf_075320"/>
<feature type="domain" description="HTH luxR-type" evidence="4">
    <location>
        <begin position="261"/>
        <end position="326"/>
    </location>
</feature>
<dbReference type="InterPro" id="IPR000792">
    <property type="entry name" value="Tscrpt_reg_LuxR_C"/>
</dbReference>
<dbReference type="InterPro" id="IPR016032">
    <property type="entry name" value="Sig_transdc_resp-reg_C-effctor"/>
</dbReference>
<name>A0A6F8YVW5_9ACTN</name>
<evidence type="ECO:0000256" key="2">
    <source>
        <dbReference type="ARBA" id="ARBA00023125"/>
    </source>
</evidence>
<reference evidence="5 6" key="2">
    <citation type="submission" date="2020-03" db="EMBL/GenBank/DDBJ databases">
        <authorList>
            <person name="Ichikawa N."/>
            <person name="Kimura A."/>
            <person name="Kitahashi Y."/>
            <person name="Uohara A."/>
        </authorList>
    </citation>
    <scope>NUCLEOTIDE SEQUENCE [LARGE SCALE GENOMIC DNA]</scope>
    <source>
        <strain evidence="5 6">NBRC 105367</strain>
    </source>
</reference>
<dbReference type="GO" id="GO:0003677">
    <property type="term" value="F:DNA binding"/>
    <property type="evidence" value="ECO:0007669"/>
    <property type="project" value="UniProtKB-KW"/>
</dbReference>
<dbReference type="EMBL" id="AP022871">
    <property type="protein sequence ID" value="BCB90219.1"/>
    <property type="molecule type" value="Genomic_DNA"/>
</dbReference>
<keyword evidence="1" id="KW-0805">Transcription regulation</keyword>
<protein>
    <recommendedName>
        <fullName evidence="4">HTH luxR-type domain-containing protein</fullName>
    </recommendedName>
</protein>
<dbReference type="PROSITE" id="PS00622">
    <property type="entry name" value="HTH_LUXR_1"/>
    <property type="match status" value="1"/>
</dbReference>
<accession>A0A6F8YVW5</accession>
<keyword evidence="2" id="KW-0238">DNA-binding</keyword>
<dbReference type="Proteomes" id="UP000503011">
    <property type="component" value="Chromosome"/>
</dbReference>